<accession>A0A7G2CDP0</accession>
<keyword evidence="2" id="KW-1185">Reference proteome</keyword>
<dbReference type="EMBL" id="LR877150">
    <property type="protein sequence ID" value="CAD2216252.1"/>
    <property type="molecule type" value="Genomic_DNA"/>
</dbReference>
<organism evidence="1 2">
    <name type="scientific">Angomonas deanei</name>
    <dbReference type="NCBI Taxonomy" id="59799"/>
    <lineage>
        <taxon>Eukaryota</taxon>
        <taxon>Discoba</taxon>
        <taxon>Euglenozoa</taxon>
        <taxon>Kinetoplastea</taxon>
        <taxon>Metakinetoplastina</taxon>
        <taxon>Trypanosomatida</taxon>
        <taxon>Trypanosomatidae</taxon>
        <taxon>Strigomonadinae</taxon>
        <taxon>Angomonas</taxon>
    </lineage>
</organism>
<reference evidence="1 2" key="1">
    <citation type="submission" date="2020-08" db="EMBL/GenBank/DDBJ databases">
        <authorList>
            <person name="Newling K."/>
            <person name="Davey J."/>
            <person name="Forrester S."/>
        </authorList>
    </citation>
    <scope>NUCLEOTIDE SEQUENCE [LARGE SCALE GENOMIC DNA]</scope>
    <source>
        <strain evidence="2">Crithidia deanei Carvalho (ATCC PRA-265)</strain>
    </source>
</reference>
<proteinExistence type="predicted"/>
<dbReference type="AlphaFoldDB" id="A0A7G2CDP0"/>
<name>A0A7G2CDP0_9TRYP</name>
<sequence>MFSADIADAYNNLMETAANKKVEPVVVDFSHIQEIDPIPLSIVEMARRKRRAETVSPAAAEEASDPMRFAAELGITEEDVKLAAEGKNDCGVLLKSKDWRAYYGDTEDVLFRKLVKNMVKTEDDMEFIKNEVFLSDEVQDDCKRQHIIQGTKSK</sequence>
<dbReference type="VEuPathDB" id="TriTrypDB:ADEAN_000371300"/>
<evidence type="ECO:0000313" key="2">
    <source>
        <dbReference type="Proteomes" id="UP000515908"/>
    </source>
</evidence>
<evidence type="ECO:0000313" key="1">
    <source>
        <dbReference type="EMBL" id="CAD2216252.1"/>
    </source>
</evidence>
<dbReference type="Proteomes" id="UP000515908">
    <property type="component" value="Chromosome 06"/>
</dbReference>
<gene>
    <name evidence="1" type="ORF">ADEAN_000371300</name>
</gene>
<protein>
    <submittedName>
        <fullName evidence="1">Uncharacterized protein</fullName>
    </submittedName>
</protein>